<dbReference type="InterPro" id="IPR000572">
    <property type="entry name" value="OxRdtase_Mopterin-bd_dom"/>
</dbReference>
<dbReference type="RefSeq" id="WP_311339537.1">
    <property type="nucleotide sequence ID" value="NZ_JAVRHS010000001.1"/>
</dbReference>
<evidence type="ECO:0000313" key="2">
    <source>
        <dbReference type="EMBL" id="MDT0574984.1"/>
    </source>
</evidence>
<dbReference type="Proteomes" id="UP001259803">
    <property type="component" value="Unassembled WGS sequence"/>
</dbReference>
<accession>A0ABU2ZFA8</accession>
<reference evidence="2 3" key="1">
    <citation type="submission" date="2023-09" db="EMBL/GenBank/DDBJ databases">
        <authorList>
            <person name="Rey-Velasco X."/>
        </authorList>
    </citation>
    <scope>NUCLEOTIDE SEQUENCE [LARGE SCALE GENOMIC DNA]</scope>
    <source>
        <strain evidence="2 3">F390</strain>
    </source>
</reference>
<dbReference type="InterPro" id="IPR036374">
    <property type="entry name" value="OxRdtase_Mopterin-bd_sf"/>
</dbReference>
<feature type="domain" description="Oxidoreductase molybdopterin-binding" evidence="1">
    <location>
        <begin position="93"/>
        <end position="229"/>
    </location>
</feature>
<name>A0ABU2ZFA8_9SPHN</name>
<protein>
    <submittedName>
        <fullName evidence="2">Molybdopterin-dependent oxidoreductase</fullName>
    </submittedName>
</protein>
<dbReference type="Pfam" id="PF00174">
    <property type="entry name" value="Oxidored_molyb"/>
    <property type="match status" value="1"/>
</dbReference>
<gene>
    <name evidence="2" type="ORF">RM533_02160</name>
</gene>
<dbReference type="PROSITE" id="PS51318">
    <property type="entry name" value="TAT"/>
    <property type="match status" value="1"/>
</dbReference>
<dbReference type="PANTHER" id="PTHR43032:SF2">
    <property type="entry name" value="BLL0505 PROTEIN"/>
    <property type="match status" value="1"/>
</dbReference>
<dbReference type="InterPro" id="IPR006311">
    <property type="entry name" value="TAT_signal"/>
</dbReference>
<proteinExistence type="predicted"/>
<organism evidence="2 3">
    <name type="scientific">Croceicoccus esteveae</name>
    <dbReference type="NCBI Taxonomy" id="3075597"/>
    <lineage>
        <taxon>Bacteria</taxon>
        <taxon>Pseudomonadati</taxon>
        <taxon>Pseudomonadota</taxon>
        <taxon>Alphaproteobacteria</taxon>
        <taxon>Sphingomonadales</taxon>
        <taxon>Erythrobacteraceae</taxon>
        <taxon>Croceicoccus</taxon>
    </lineage>
</organism>
<dbReference type="SUPFAM" id="SSF56524">
    <property type="entry name" value="Oxidoreductase molybdopterin-binding domain"/>
    <property type="match status" value="1"/>
</dbReference>
<evidence type="ECO:0000259" key="1">
    <source>
        <dbReference type="Pfam" id="PF00174"/>
    </source>
</evidence>
<dbReference type="EMBL" id="JAVRHS010000001">
    <property type="protein sequence ID" value="MDT0574984.1"/>
    <property type="molecule type" value="Genomic_DNA"/>
</dbReference>
<dbReference type="PANTHER" id="PTHR43032">
    <property type="entry name" value="PROTEIN-METHIONINE-SULFOXIDE REDUCTASE"/>
    <property type="match status" value="1"/>
</dbReference>
<keyword evidence="3" id="KW-1185">Reference proteome</keyword>
<sequence>MTTGRRRFLLRAGAGAGAALVLSGCQKVLETAPVRDLALSLDDFTMRSQRLVTDRKALAREYAPSQMSPFFRPNGSRTVDRPEYQRMLANGFADFRLTVGGLVQRSLQLSLAELMELPARTQITRHDCVEGWSAIGQWTGTPLKLLMDIAGVDRSKARYLLFQCADEIGGVPYYETIDLVEALHPQTILAWRMNGQMLPEMYGAPLRLRVERQLGYKHAKFVMGIEAIADYRTIRGGKGGYWEDSADYEWWAGI</sequence>
<comment type="caution">
    <text evidence="2">The sequence shown here is derived from an EMBL/GenBank/DDBJ whole genome shotgun (WGS) entry which is preliminary data.</text>
</comment>
<dbReference type="Gene3D" id="3.90.420.10">
    <property type="entry name" value="Oxidoreductase, molybdopterin-binding domain"/>
    <property type="match status" value="1"/>
</dbReference>
<dbReference type="PROSITE" id="PS51257">
    <property type="entry name" value="PROKAR_LIPOPROTEIN"/>
    <property type="match status" value="1"/>
</dbReference>
<evidence type="ECO:0000313" key="3">
    <source>
        <dbReference type="Proteomes" id="UP001259803"/>
    </source>
</evidence>